<evidence type="ECO:0000313" key="3">
    <source>
        <dbReference type="Proteomes" id="UP001176941"/>
    </source>
</evidence>
<organism evidence="2 3">
    <name type="scientific">Rangifer tarandus platyrhynchus</name>
    <name type="common">Svalbard reindeer</name>
    <dbReference type="NCBI Taxonomy" id="3082113"/>
    <lineage>
        <taxon>Eukaryota</taxon>
        <taxon>Metazoa</taxon>
        <taxon>Chordata</taxon>
        <taxon>Craniata</taxon>
        <taxon>Vertebrata</taxon>
        <taxon>Euteleostomi</taxon>
        <taxon>Mammalia</taxon>
        <taxon>Eutheria</taxon>
        <taxon>Laurasiatheria</taxon>
        <taxon>Artiodactyla</taxon>
        <taxon>Ruminantia</taxon>
        <taxon>Pecora</taxon>
        <taxon>Cervidae</taxon>
        <taxon>Odocoileinae</taxon>
        <taxon>Rangifer</taxon>
    </lineage>
</organism>
<evidence type="ECO:0000256" key="1">
    <source>
        <dbReference type="SAM" id="MobiDB-lite"/>
    </source>
</evidence>
<name>A0ABN9A6G9_RANTA</name>
<reference evidence="2" key="1">
    <citation type="submission" date="2023-04" db="EMBL/GenBank/DDBJ databases">
        <authorList>
            <consortium name="ELIXIR-Norway"/>
        </authorList>
    </citation>
    <scope>NUCLEOTIDE SEQUENCE [LARGE SCALE GENOMIC DNA]</scope>
</reference>
<sequence>MGFISADQALAVAGGVFTASAGSPVMVHRLLSTEHSGSDNAAQTERAAGSAQCDQPRLHRAGPGRFAGDSPAEPRWGCCPPGRQWARAKGTFLAAAPSLTIWWKAPAGPGTLVRQEGRWSRERAAL</sequence>
<feature type="compositionally biased region" description="Polar residues" evidence="1">
    <location>
        <begin position="34"/>
        <end position="43"/>
    </location>
</feature>
<accession>A0ABN9A6G9</accession>
<protein>
    <submittedName>
        <fullName evidence="2">Uncharacterized protein</fullName>
    </submittedName>
</protein>
<dbReference type="Proteomes" id="UP001176941">
    <property type="component" value="Chromosome 9"/>
</dbReference>
<keyword evidence="3" id="KW-1185">Reference proteome</keyword>
<gene>
    <name evidence="2" type="ORF">MRATA1EN1_LOCUS28948</name>
</gene>
<dbReference type="EMBL" id="OX459945">
    <property type="protein sequence ID" value="CAI9179986.1"/>
    <property type="molecule type" value="Genomic_DNA"/>
</dbReference>
<evidence type="ECO:0000313" key="2">
    <source>
        <dbReference type="EMBL" id="CAI9179986.1"/>
    </source>
</evidence>
<feature type="region of interest" description="Disordered" evidence="1">
    <location>
        <begin position="34"/>
        <end position="75"/>
    </location>
</feature>
<proteinExistence type="predicted"/>